<dbReference type="GeneID" id="104581488"/>
<evidence type="ECO:0000313" key="2">
    <source>
        <dbReference type="EMBL" id="PNT75498.1"/>
    </source>
</evidence>
<sequence>MGRPCPTPAFPLSLASRPWGREIKQPLPPRGATSGGARRAVSHREGVTANDNKTNRDYQLHHWFQCGLWSRNLPRKKAGSRRLRMKGTGVEDSSVCKALLLLVVVGACRST</sequence>
<organism evidence="2">
    <name type="scientific">Brachypodium distachyon</name>
    <name type="common">Purple false brome</name>
    <name type="synonym">Trachynia distachya</name>
    <dbReference type="NCBI Taxonomy" id="15368"/>
    <lineage>
        <taxon>Eukaryota</taxon>
        <taxon>Viridiplantae</taxon>
        <taxon>Streptophyta</taxon>
        <taxon>Embryophyta</taxon>
        <taxon>Tracheophyta</taxon>
        <taxon>Spermatophyta</taxon>
        <taxon>Magnoliopsida</taxon>
        <taxon>Liliopsida</taxon>
        <taxon>Poales</taxon>
        <taxon>Poaceae</taxon>
        <taxon>BOP clade</taxon>
        <taxon>Pooideae</taxon>
        <taxon>Stipodae</taxon>
        <taxon>Brachypodieae</taxon>
        <taxon>Brachypodium</taxon>
    </lineage>
</organism>
<evidence type="ECO:0000313" key="3">
    <source>
        <dbReference type="EnsemblPlants" id="PNT75498"/>
    </source>
</evidence>
<dbReference type="Gramene" id="PNT75498">
    <property type="protein sequence ID" value="PNT75498"/>
    <property type="gene ID" value="BRADI_1g33505v3"/>
</dbReference>
<accession>A0A2K2DMI7</accession>
<dbReference type="ExpressionAtlas" id="A0A2K2DMI7">
    <property type="expression patterns" value="baseline and differential"/>
</dbReference>
<dbReference type="Proteomes" id="UP000008810">
    <property type="component" value="Chromosome 1"/>
</dbReference>
<proteinExistence type="predicted"/>
<evidence type="ECO:0000313" key="4">
    <source>
        <dbReference type="Proteomes" id="UP000008810"/>
    </source>
</evidence>
<gene>
    <name evidence="3" type="primary">LOC104581488</name>
    <name evidence="2" type="ORF">BRADI_1g33505v3</name>
</gene>
<evidence type="ECO:0000256" key="1">
    <source>
        <dbReference type="SAM" id="MobiDB-lite"/>
    </source>
</evidence>
<reference evidence="3" key="3">
    <citation type="submission" date="2018-08" db="UniProtKB">
        <authorList>
            <consortium name="EnsemblPlants"/>
        </authorList>
    </citation>
    <scope>IDENTIFICATION</scope>
    <source>
        <strain evidence="3">cv. Bd21</strain>
    </source>
</reference>
<reference evidence="2" key="2">
    <citation type="submission" date="2017-06" db="EMBL/GenBank/DDBJ databases">
        <title>WGS assembly of Brachypodium distachyon.</title>
        <authorList>
            <consortium name="The International Brachypodium Initiative"/>
            <person name="Lucas S."/>
            <person name="Harmon-Smith M."/>
            <person name="Lail K."/>
            <person name="Tice H."/>
            <person name="Grimwood J."/>
            <person name="Bruce D."/>
            <person name="Barry K."/>
            <person name="Shu S."/>
            <person name="Lindquist E."/>
            <person name="Wang M."/>
            <person name="Pitluck S."/>
            <person name="Vogel J.P."/>
            <person name="Garvin D.F."/>
            <person name="Mockler T.C."/>
            <person name="Schmutz J."/>
            <person name="Rokhsar D."/>
            <person name="Bevan M.W."/>
        </authorList>
    </citation>
    <scope>NUCLEOTIDE SEQUENCE</scope>
    <source>
        <strain evidence="2">Bd21</strain>
    </source>
</reference>
<dbReference type="EMBL" id="CM000880">
    <property type="protein sequence ID" value="PNT75498.1"/>
    <property type="molecule type" value="Genomic_DNA"/>
</dbReference>
<dbReference type="EnsemblPlants" id="PNT75498">
    <property type="protein sequence ID" value="PNT75498"/>
    <property type="gene ID" value="BRADI_1g33505v3"/>
</dbReference>
<protein>
    <submittedName>
        <fullName evidence="2 3">Uncharacterized protein</fullName>
    </submittedName>
</protein>
<dbReference type="AlphaFoldDB" id="A0A2K2DMI7"/>
<reference evidence="2 3" key="1">
    <citation type="journal article" date="2010" name="Nature">
        <title>Genome sequencing and analysis of the model grass Brachypodium distachyon.</title>
        <authorList>
            <consortium name="International Brachypodium Initiative"/>
        </authorList>
    </citation>
    <scope>NUCLEOTIDE SEQUENCE [LARGE SCALE GENOMIC DNA]</scope>
    <source>
        <strain evidence="2 3">Bd21</strain>
    </source>
</reference>
<feature type="region of interest" description="Disordered" evidence="1">
    <location>
        <begin position="1"/>
        <end position="52"/>
    </location>
</feature>
<keyword evidence="4" id="KW-1185">Reference proteome</keyword>
<dbReference type="RefSeq" id="XP_014752946.1">
    <property type="nucleotide sequence ID" value="XM_014897460.2"/>
</dbReference>
<name>A0A2K2DMI7_BRADI</name>
<dbReference type="KEGG" id="bdi:104581488"/>